<dbReference type="EMBL" id="BGPR01002890">
    <property type="protein sequence ID" value="GBM80542.1"/>
    <property type="molecule type" value="Genomic_DNA"/>
</dbReference>
<comment type="caution">
    <text evidence="1">The sequence shown here is derived from an EMBL/GenBank/DDBJ whole genome shotgun (WGS) entry which is preliminary data.</text>
</comment>
<proteinExistence type="predicted"/>
<dbReference type="AlphaFoldDB" id="A0A4Y2IUE9"/>
<dbReference type="GO" id="GO:0003676">
    <property type="term" value="F:nucleic acid binding"/>
    <property type="evidence" value="ECO:0007669"/>
    <property type="project" value="InterPro"/>
</dbReference>
<gene>
    <name evidence="1" type="ORF">AVEN_12472_1</name>
</gene>
<organism evidence="1 2">
    <name type="scientific">Araneus ventricosus</name>
    <name type="common">Orbweaver spider</name>
    <name type="synonym">Epeira ventricosa</name>
    <dbReference type="NCBI Taxonomy" id="182803"/>
    <lineage>
        <taxon>Eukaryota</taxon>
        <taxon>Metazoa</taxon>
        <taxon>Ecdysozoa</taxon>
        <taxon>Arthropoda</taxon>
        <taxon>Chelicerata</taxon>
        <taxon>Arachnida</taxon>
        <taxon>Araneae</taxon>
        <taxon>Araneomorphae</taxon>
        <taxon>Entelegynae</taxon>
        <taxon>Araneoidea</taxon>
        <taxon>Araneidae</taxon>
        <taxon>Araneus</taxon>
    </lineage>
</organism>
<dbReference type="Proteomes" id="UP000499080">
    <property type="component" value="Unassembled WGS sequence"/>
</dbReference>
<reference evidence="1 2" key="1">
    <citation type="journal article" date="2019" name="Sci. Rep.">
        <title>Orb-weaving spider Araneus ventricosus genome elucidates the spidroin gene catalogue.</title>
        <authorList>
            <person name="Kono N."/>
            <person name="Nakamura H."/>
            <person name="Ohtoshi R."/>
            <person name="Moran D.A.P."/>
            <person name="Shinohara A."/>
            <person name="Yoshida Y."/>
            <person name="Fujiwara M."/>
            <person name="Mori M."/>
            <person name="Tomita M."/>
            <person name="Arakawa K."/>
        </authorList>
    </citation>
    <scope>NUCLEOTIDE SEQUENCE [LARGE SCALE GENOMIC DNA]</scope>
</reference>
<evidence type="ECO:0000313" key="2">
    <source>
        <dbReference type="Proteomes" id="UP000499080"/>
    </source>
</evidence>
<evidence type="ECO:0000313" key="1">
    <source>
        <dbReference type="EMBL" id="GBM80542.1"/>
    </source>
</evidence>
<name>A0A4Y2IUE9_ARAVE</name>
<keyword evidence="2" id="KW-1185">Reference proteome</keyword>
<accession>A0A4Y2IUE9</accession>
<protein>
    <submittedName>
        <fullName evidence="1">Uncharacterized protein</fullName>
    </submittedName>
</protein>
<dbReference type="Gene3D" id="3.30.420.10">
    <property type="entry name" value="Ribonuclease H-like superfamily/Ribonuclease H"/>
    <property type="match status" value="1"/>
</dbReference>
<dbReference type="InterPro" id="IPR036397">
    <property type="entry name" value="RNaseH_sf"/>
</dbReference>
<sequence>MLFHYDHSSAHTTAIVSAKLHDQSYQFQPHSCCPDLSLSVYYPFQNMKTWLAEMNFSSNGMLIAETAACFEGLEKFYYMCKKTPLKHRRTKCINVKEGQIQATRKSKHYCLANIISQRPFIFSPSIFKNTPNPLDEWANMG</sequence>